<keyword evidence="7" id="KW-0479">Metal-binding</keyword>
<keyword evidence="6 7" id="KW-0368">Histidine biosynthesis</keyword>
<dbReference type="InterPro" id="IPR002496">
    <property type="entry name" value="PRib_AMP_CycHydrolase_dom"/>
</dbReference>
<keyword evidence="10" id="KW-1185">Reference proteome</keyword>
<dbReference type="Pfam" id="PF01502">
    <property type="entry name" value="PRA-CH"/>
    <property type="match status" value="1"/>
</dbReference>
<keyword evidence="3 7" id="KW-0963">Cytoplasm</keyword>
<dbReference type="EMBL" id="JAUSVY010000002">
    <property type="protein sequence ID" value="MDQ0503958.1"/>
    <property type="molecule type" value="Genomic_DNA"/>
</dbReference>
<dbReference type="GO" id="GO:0004635">
    <property type="term" value="F:phosphoribosyl-AMP cyclohydrolase activity"/>
    <property type="evidence" value="ECO:0007669"/>
    <property type="project" value="UniProtKB-EC"/>
</dbReference>
<keyword evidence="4 7" id="KW-0028">Amino-acid biosynthesis</keyword>
<dbReference type="InterPro" id="IPR038019">
    <property type="entry name" value="PRib_AMP_CycHydrolase_sf"/>
</dbReference>
<name>A0ABU0LA09_XANAG</name>
<dbReference type="SUPFAM" id="SSF141734">
    <property type="entry name" value="HisI-like"/>
    <property type="match status" value="1"/>
</dbReference>
<evidence type="ECO:0000256" key="6">
    <source>
        <dbReference type="ARBA" id="ARBA00023102"/>
    </source>
</evidence>
<comment type="function">
    <text evidence="7">Catalyzes the hydrolysis of the adenine ring of phosphoribosyl-AMP.</text>
</comment>
<reference evidence="9 10" key="1">
    <citation type="submission" date="2023-07" db="EMBL/GenBank/DDBJ databases">
        <title>Genomic Encyclopedia of Type Strains, Phase IV (KMG-IV): sequencing the most valuable type-strain genomes for metagenomic binning, comparative biology and taxonomic classification.</title>
        <authorList>
            <person name="Goeker M."/>
        </authorList>
    </citation>
    <scope>NUCLEOTIDE SEQUENCE [LARGE SCALE GENOMIC DNA]</scope>
    <source>
        <strain evidence="9 10">DSM 3770</strain>
    </source>
</reference>
<evidence type="ECO:0000313" key="9">
    <source>
        <dbReference type="EMBL" id="MDQ0503958.1"/>
    </source>
</evidence>
<evidence type="ECO:0000313" key="10">
    <source>
        <dbReference type="Proteomes" id="UP001241747"/>
    </source>
</evidence>
<proteinExistence type="inferred from homology"/>
<evidence type="ECO:0000256" key="7">
    <source>
        <dbReference type="HAMAP-Rule" id="MF_01021"/>
    </source>
</evidence>
<dbReference type="PANTHER" id="PTHR42945:SF1">
    <property type="entry name" value="HISTIDINE BIOSYNTHESIS BIFUNCTIONAL PROTEIN HIS7"/>
    <property type="match status" value="1"/>
</dbReference>
<comment type="cofactor">
    <cofactor evidence="7">
        <name>Mg(2+)</name>
        <dbReference type="ChEBI" id="CHEBI:18420"/>
    </cofactor>
    <text evidence="7">Binds 1 Mg(2+) ion per subunit.</text>
</comment>
<comment type="subcellular location">
    <subcellularLocation>
        <location evidence="7">Cytoplasm</location>
    </subcellularLocation>
</comment>
<dbReference type="Proteomes" id="UP001241747">
    <property type="component" value="Unassembled WGS sequence"/>
</dbReference>
<evidence type="ECO:0000256" key="4">
    <source>
        <dbReference type="ARBA" id="ARBA00022605"/>
    </source>
</evidence>
<gene>
    <name evidence="7" type="primary">hisI</name>
    <name evidence="9" type="ORF">QOZ94_000732</name>
</gene>
<keyword evidence="5 7" id="KW-0378">Hydrolase</keyword>
<feature type="domain" description="Phosphoribosyl-AMP cyclohydrolase" evidence="8">
    <location>
        <begin position="47"/>
        <end position="122"/>
    </location>
</feature>
<comment type="pathway">
    <text evidence="2 7">Amino-acid biosynthesis; L-histidine biosynthesis; L-histidine from 5-phospho-alpha-D-ribose 1-diphosphate: step 3/9.</text>
</comment>
<evidence type="ECO:0000256" key="5">
    <source>
        <dbReference type="ARBA" id="ARBA00022801"/>
    </source>
</evidence>
<dbReference type="PANTHER" id="PTHR42945">
    <property type="entry name" value="HISTIDINE BIOSYNTHESIS BIFUNCTIONAL PROTEIN"/>
    <property type="match status" value="1"/>
</dbReference>
<comment type="subunit">
    <text evidence="7">Homodimer.</text>
</comment>
<feature type="binding site" evidence="7">
    <location>
        <position position="120"/>
    </location>
    <ligand>
        <name>Zn(2+)</name>
        <dbReference type="ChEBI" id="CHEBI:29105"/>
        <note>ligand shared between dimeric partners</note>
    </ligand>
</feature>
<protein>
    <recommendedName>
        <fullName evidence="7">Phosphoribosyl-AMP cyclohydrolase</fullName>
        <shortName evidence="7">PRA-CH</shortName>
        <ecNumber evidence="7">3.5.4.19</ecNumber>
    </recommendedName>
</protein>
<dbReference type="EC" id="3.5.4.19" evidence="7"/>
<evidence type="ECO:0000259" key="8">
    <source>
        <dbReference type="Pfam" id="PF01502"/>
    </source>
</evidence>
<keyword evidence="7" id="KW-0460">Magnesium</keyword>
<feature type="binding site" evidence="7">
    <location>
        <position position="95"/>
    </location>
    <ligand>
        <name>Zn(2+)</name>
        <dbReference type="ChEBI" id="CHEBI:29105"/>
        <note>ligand shared between dimeric partners</note>
    </ligand>
</feature>
<sequence>MTSSPAPFAAPASGAALEEGTQLTPRFDANGLITCVAVDAHTGEVLMLAHMNGDALALTMATGEAHYFSRSRGKLWKKGESSGHTQKVLEMRVDCDQDAVVIKVEMGGTGAACHTGRRSCFYRTVPLGAAPGPDTKLGFTGDTPRFDPAAVYGKPHDH</sequence>
<evidence type="ECO:0000256" key="1">
    <source>
        <dbReference type="ARBA" id="ARBA00000024"/>
    </source>
</evidence>
<evidence type="ECO:0000256" key="2">
    <source>
        <dbReference type="ARBA" id="ARBA00005169"/>
    </source>
</evidence>
<feature type="binding site" evidence="7">
    <location>
        <position position="94"/>
    </location>
    <ligand>
        <name>Mg(2+)</name>
        <dbReference type="ChEBI" id="CHEBI:18420"/>
    </ligand>
</feature>
<dbReference type="Gene3D" id="3.10.20.810">
    <property type="entry name" value="Phosphoribosyl-AMP cyclohydrolase"/>
    <property type="match status" value="1"/>
</dbReference>
<accession>A0ABU0LA09</accession>
<comment type="similarity">
    <text evidence="7">Belongs to the PRA-CH family.</text>
</comment>
<dbReference type="RefSeq" id="WP_237346937.1">
    <property type="nucleotide sequence ID" value="NZ_JABWGX010000025.1"/>
</dbReference>
<feature type="binding site" evidence="7">
    <location>
        <position position="96"/>
    </location>
    <ligand>
        <name>Mg(2+)</name>
        <dbReference type="ChEBI" id="CHEBI:18420"/>
    </ligand>
</feature>
<feature type="binding site" evidence="7">
    <location>
        <position position="98"/>
    </location>
    <ligand>
        <name>Mg(2+)</name>
        <dbReference type="ChEBI" id="CHEBI:18420"/>
    </ligand>
</feature>
<dbReference type="NCBIfam" id="NF000768">
    <property type="entry name" value="PRK00051.1"/>
    <property type="match status" value="1"/>
</dbReference>
<comment type="catalytic activity">
    <reaction evidence="1 7">
        <text>1-(5-phospho-beta-D-ribosyl)-5'-AMP + H2O = 1-(5-phospho-beta-D-ribosyl)-5-[(5-phospho-beta-D-ribosylamino)methylideneamino]imidazole-4-carboxamide</text>
        <dbReference type="Rhea" id="RHEA:20049"/>
        <dbReference type="ChEBI" id="CHEBI:15377"/>
        <dbReference type="ChEBI" id="CHEBI:58435"/>
        <dbReference type="ChEBI" id="CHEBI:59457"/>
        <dbReference type="EC" id="3.5.4.19"/>
    </reaction>
</comment>
<comment type="caution">
    <text evidence="9">The sequence shown here is derived from an EMBL/GenBank/DDBJ whole genome shotgun (WGS) entry which is preliminary data.</text>
</comment>
<dbReference type="HAMAP" id="MF_01021">
    <property type="entry name" value="HisI"/>
    <property type="match status" value="1"/>
</dbReference>
<feature type="binding site" evidence="7">
    <location>
        <position position="113"/>
    </location>
    <ligand>
        <name>Zn(2+)</name>
        <dbReference type="ChEBI" id="CHEBI:29105"/>
        <note>ligand shared between dimeric partners</note>
    </ligand>
</feature>
<organism evidence="9 10">
    <name type="scientific">Xanthobacter agilis</name>
    <dbReference type="NCBI Taxonomy" id="47492"/>
    <lineage>
        <taxon>Bacteria</taxon>
        <taxon>Pseudomonadati</taxon>
        <taxon>Pseudomonadota</taxon>
        <taxon>Alphaproteobacteria</taxon>
        <taxon>Hyphomicrobiales</taxon>
        <taxon>Xanthobacteraceae</taxon>
        <taxon>Xanthobacter</taxon>
    </lineage>
</organism>
<dbReference type="InterPro" id="IPR026660">
    <property type="entry name" value="PRA-CH"/>
</dbReference>
<evidence type="ECO:0000256" key="3">
    <source>
        <dbReference type="ARBA" id="ARBA00022490"/>
    </source>
</evidence>
<comment type="cofactor">
    <cofactor evidence="7">
        <name>Zn(2+)</name>
        <dbReference type="ChEBI" id="CHEBI:29105"/>
    </cofactor>
    <text evidence="7">Binds 1 zinc ion per subunit.</text>
</comment>
<keyword evidence="7" id="KW-0862">Zinc</keyword>